<gene>
    <name evidence="1" type="primary">virC</name>
</gene>
<feature type="non-terminal residue" evidence="1">
    <location>
        <position position="117"/>
    </location>
</feature>
<accession>B5UH95</accession>
<protein>
    <submittedName>
        <fullName evidence="1">VirC protein</fullName>
    </submittedName>
</protein>
<dbReference type="AlphaFoldDB" id="B5UH95"/>
<proteinExistence type="predicted"/>
<organism evidence="1">
    <name type="scientific">Agrobacterium vitis</name>
    <name type="common">Rhizobium vitis</name>
    <dbReference type="NCBI Taxonomy" id="373"/>
    <lineage>
        <taxon>Bacteria</taxon>
        <taxon>Pseudomonadati</taxon>
        <taxon>Pseudomonadota</taxon>
        <taxon>Alphaproteobacteria</taxon>
        <taxon>Hyphomicrobiales</taxon>
        <taxon>Rhizobiaceae</taxon>
        <taxon>Rhizobium/Agrobacterium group</taxon>
        <taxon>Agrobacterium</taxon>
    </lineage>
</organism>
<dbReference type="EMBL" id="AB465458">
    <property type="protein sequence ID" value="BAG74767.1"/>
    <property type="molecule type" value="Genomic_DNA"/>
</dbReference>
<feature type="non-terminal residue" evidence="1">
    <location>
        <position position="1"/>
    </location>
</feature>
<sequence>LYLLGTCRRAKGIDRRRRMLMGMIMSGCGWPTLTRRQIDIGGNLRNGQVGGCYRQERPYCLGSSNSKLPSLHYRQNGFANSHFQVSKASPIKCERTTSSSIAILRFRSMRRIVGSVF</sequence>
<reference evidence="1" key="1">
    <citation type="journal article" date="2009" name="J. Gen. Plant Pathol.">
        <title>Grapevine crown gall caused by Rhizobium radiobacter (Ti) in Japan.</title>
        <authorList>
            <person name="Kawaguchi A."/>
            <person name="Inoue K."/>
        </authorList>
    </citation>
    <scope>NUCLEOTIDE SEQUENCE</scope>
    <source>
        <strain evidence="1">NCPPB 1771</strain>
        <plasmid evidence="1">pTi</plasmid>
    </source>
</reference>
<geneLocation type="plasmid" evidence="1">
    <name>pTi</name>
</geneLocation>
<name>B5UH95_AGRVI</name>
<evidence type="ECO:0000313" key="1">
    <source>
        <dbReference type="EMBL" id="BAG74767.1"/>
    </source>
</evidence>
<keyword evidence="1" id="KW-0614">Plasmid</keyword>